<gene>
    <name evidence="1" type="ORF">LCGC14_2162670</name>
</gene>
<dbReference type="Pfam" id="PF13565">
    <property type="entry name" value="HTH_32"/>
    <property type="match status" value="1"/>
</dbReference>
<dbReference type="InterPro" id="IPR009057">
    <property type="entry name" value="Homeodomain-like_sf"/>
</dbReference>
<accession>A0A0F9EEI8</accession>
<comment type="caution">
    <text evidence="1">The sequence shown here is derived from an EMBL/GenBank/DDBJ whole genome shotgun (WGS) entry which is preliminary data.</text>
</comment>
<dbReference type="InterPro" id="IPR012337">
    <property type="entry name" value="RNaseH-like_sf"/>
</dbReference>
<dbReference type="GO" id="GO:0003676">
    <property type="term" value="F:nucleic acid binding"/>
    <property type="evidence" value="ECO:0007669"/>
    <property type="project" value="InterPro"/>
</dbReference>
<organism evidence="1">
    <name type="scientific">marine sediment metagenome</name>
    <dbReference type="NCBI Taxonomy" id="412755"/>
    <lineage>
        <taxon>unclassified sequences</taxon>
        <taxon>metagenomes</taxon>
        <taxon>ecological metagenomes</taxon>
    </lineage>
</organism>
<sequence length="250" mass="30000">MKHEIDWEAIPEKEYQAYAKRLEIVELILDDSIDSQTKKRLRQQYCEDNRVSMRTVSGYVKRYSEKGRAGLLFYRPQPKSLRVHDEQLRIKIIELVRELPTRSVPALRRLLSGDEQYEQKIGCISDRTIYRFLTENNLSRRERFQLLREDGRRSYHAFEAPYSLALVQADARDGIWLHCPDGKVRKSYLFLWLDDFSRKILFGKYYLSEKLPCLENSFKYMLLRWGIPFRIYCDYPEVLEMPKFPEKAHV</sequence>
<dbReference type="EMBL" id="LAZR01027772">
    <property type="protein sequence ID" value="KKL64671.1"/>
    <property type="molecule type" value="Genomic_DNA"/>
</dbReference>
<proteinExistence type="predicted"/>
<name>A0A0F9EEI8_9ZZZZ</name>
<reference evidence="1" key="1">
    <citation type="journal article" date="2015" name="Nature">
        <title>Complex archaea that bridge the gap between prokaryotes and eukaryotes.</title>
        <authorList>
            <person name="Spang A."/>
            <person name="Saw J.H."/>
            <person name="Jorgensen S.L."/>
            <person name="Zaremba-Niedzwiedzka K."/>
            <person name="Martijn J."/>
            <person name="Lind A.E."/>
            <person name="van Eijk R."/>
            <person name="Schleper C."/>
            <person name="Guy L."/>
            <person name="Ettema T.J."/>
        </authorList>
    </citation>
    <scope>NUCLEOTIDE SEQUENCE</scope>
</reference>
<dbReference type="InterPro" id="IPR036397">
    <property type="entry name" value="RNaseH_sf"/>
</dbReference>
<dbReference type="SUPFAM" id="SSF53098">
    <property type="entry name" value="Ribonuclease H-like"/>
    <property type="match status" value="1"/>
</dbReference>
<dbReference type="SUPFAM" id="SSF46689">
    <property type="entry name" value="Homeodomain-like"/>
    <property type="match status" value="1"/>
</dbReference>
<evidence type="ECO:0008006" key="2">
    <source>
        <dbReference type="Google" id="ProtNLM"/>
    </source>
</evidence>
<dbReference type="AlphaFoldDB" id="A0A0F9EEI8"/>
<dbReference type="Gene3D" id="3.30.420.10">
    <property type="entry name" value="Ribonuclease H-like superfamily/Ribonuclease H"/>
    <property type="match status" value="1"/>
</dbReference>
<protein>
    <recommendedName>
        <fullName evidence="2">Integrase catalytic domain-containing protein</fullName>
    </recommendedName>
</protein>
<evidence type="ECO:0000313" key="1">
    <source>
        <dbReference type="EMBL" id="KKL64671.1"/>
    </source>
</evidence>